<keyword evidence="3" id="KW-0378">Hydrolase</keyword>
<reference evidence="5 6" key="1">
    <citation type="journal article" date="2019" name="Int. J. Syst. Evol. Microbiol.">
        <title>The Global Catalogue of Microorganisms (GCM) 10K type strain sequencing project: providing services to taxonomists for standard genome sequencing and annotation.</title>
        <authorList>
            <consortium name="The Broad Institute Genomics Platform"/>
            <consortium name="The Broad Institute Genome Sequencing Center for Infectious Disease"/>
            <person name="Wu L."/>
            <person name="Ma J."/>
        </authorList>
    </citation>
    <scope>NUCLEOTIDE SEQUENCE [LARGE SCALE GENOMIC DNA]</scope>
    <source>
        <strain evidence="5 6">JCM 6921</strain>
    </source>
</reference>
<evidence type="ECO:0008006" key="7">
    <source>
        <dbReference type="Google" id="ProtNLM"/>
    </source>
</evidence>
<dbReference type="Gene3D" id="3.40.50.880">
    <property type="match status" value="1"/>
</dbReference>
<evidence type="ECO:0000256" key="2">
    <source>
        <dbReference type="ARBA" id="ARBA00022670"/>
    </source>
</evidence>
<dbReference type="RefSeq" id="WP_344629238.1">
    <property type="nucleotide sequence ID" value="NZ_BAAATJ010000002.1"/>
</dbReference>
<dbReference type="EMBL" id="BAAATJ010000002">
    <property type="protein sequence ID" value="GAA2386212.1"/>
    <property type="molecule type" value="Genomic_DNA"/>
</dbReference>
<accession>A0ABN3HS16</accession>
<evidence type="ECO:0000256" key="3">
    <source>
        <dbReference type="ARBA" id="ARBA00022801"/>
    </source>
</evidence>
<keyword evidence="2" id="KW-0645">Protease</keyword>
<proteinExistence type="inferred from homology"/>
<keyword evidence="4" id="KW-0720">Serine protease</keyword>
<dbReference type="SUPFAM" id="SSF52317">
    <property type="entry name" value="Class I glutamine amidotransferase-like"/>
    <property type="match status" value="1"/>
</dbReference>
<evidence type="ECO:0000256" key="4">
    <source>
        <dbReference type="ARBA" id="ARBA00022825"/>
    </source>
</evidence>
<dbReference type="Pfam" id="PF03575">
    <property type="entry name" value="Peptidase_S51"/>
    <property type="match status" value="1"/>
</dbReference>
<protein>
    <recommendedName>
        <fullName evidence="7">Cyanophycinase</fullName>
    </recommendedName>
</protein>
<comment type="caution">
    <text evidence="5">The sequence shown here is derived from an EMBL/GenBank/DDBJ whole genome shotgun (WGS) entry which is preliminary data.</text>
</comment>
<dbReference type="Proteomes" id="UP001500058">
    <property type="component" value="Unassembled WGS sequence"/>
</dbReference>
<dbReference type="InterPro" id="IPR029062">
    <property type="entry name" value="Class_I_gatase-like"/>
</dbReference>
<dbReference type="InterPro" id="IPR005320">
    <property type="entry name" value="Peptidase_S51"/>
</dbReference>
<sequence>MSTHLIGGGRDGKAAADVYGPFLSEAGTAPTVACLVLGGEGGTEAPGSGGAFAGVADVLRAVVPSCTPVPVPVPRDGGFDPASLDGADALLVCDGPAPVWHDALAHCLDALTLRVMRGLPYAGFSAGAVIAAEHAVVGGRLSGGLPVCPADASGGPEELDVRPGLGLLPGAVEVRAAQRGTLSRLVEVVARGGSRQGVALDEDTLLTVDGGRARVSGAGRAHLVRTGHGPGEAVVRSYRAGEEFTL</sequence>
<organism evidence="5 6">
    <name type="scientific">Streptomyces glaucosporus</name>
    <dbReference type="NCBI Taxonomy" id="284044"/>
    <lineage>
        <taxon>Bacteria</taxon>
        <taxon>Bacillati</taxon>
        <taxon>Actinomycetota</taxon>
        <taxon>Actinomycetes</taxon>
        <taxon>Kitasatosporales</taxon>
        <taxon>Streptomycetaceae</taxon>
        <taxon>Streptomyces</taxon>
    </lineage>
</organism>
<gene>
    <name evidence="5" type="ORF">GCM10010420_06140</name>
</gene>
<comment type="similarity">
    <text evidence="1">Belongs to the peptidase S51 family.</text>
</comment>
<keyword evidence="6" id="KW-1185">Reference proteome</keyword>
<evidence type="ECO:0000256" key="1">
    <source>
        <dbReference type="ARBA" id="ARBA00006534"/>
    </source>
</evidence>
<name>A0ABN3HS16_9ACTN</name>
<evidence type="ECO:0000313" key="5">
    <source>
        <dbReference type="EMBL" id="GAA2386212.1"/>
    </source>
</evidence>
<evidence type="ECO:0000313" key="6">
    <source>
        <dbReference type="Proteomes" id="UP001500058"/>
    </source>
</evidence>